<name>A0A0M3I0W1_ASCLU</name>
<keyword evidence="1" id="KW-1185">Reference proteome</keyword>
<dbReference type="AlphaFoldDB" id="A0A0M3I0W1"/>
<evidence type="ECO:0000313" key="2">
    <source>
        <dbReference type="WBParaSite" id="ALUE_0000982701-mRNA-1"/>
    </source>
</evidence>
<reference evidence="2" key="1">
    <citation type="submission" date="2017-02" db="UniProtKB">
        <authorList>
            <consortium name="WormBaseParasite"/>
        </authorList>
    </citation>
    <scope>IDENTIFICATION</scope>
</reference>
<dbReference type="Proteomes" id="UP000036681">
    <property type="component" value="Unplaced"/>
</dbReference>
<organism evidence="1 2">
    <name type="scientific">Ascaris lumbricoides</name>
    <name type="common">Giant roundworm</name>
    <dbReference type="NCBI Taxonomy" id="6252"/>
    <lineage>
        <taxon>Eukaryota</taxon>
        <taxon>Metazoa</taxon>
        <taxon>Ecdysozoa</taxon>
        <taxon>Nematoda</taxon>
        <taxon>Chromadorea</taxon>
        <taxon>Rhabditida</taxon>
        <taxon>Spirurina</taxon>
        <taxon>Ascaridomorpha</taxon>
        <taxon>Ascaridoidea</taxon>
        <taxon>Ascarididae</taxon>
        <taxon>Ascaris</taxon>
    </lineage>
</organism>
<protein>
    <submittedName>
        <fullName evidence="2">Secreted protein</fullName>
    </submittedName>
</protein>
<evidence type="ECO:0000313" key="1">
    <source>
        <dbReference type="Proteomes" id="UP000036681"/>
    </source>
</evidence>
<dbReference type="WBParaSite" id="ALUE_0000982701-mRNA-1">
    <property type="protein sequence ID" value="ALUE_0000982701-mRNA-1"/>
    <property type="gene ID" value="ALUE_0000982701"/>
</dbReference>
<proteinExistence type="predicted"/>
<accession>A0A0M3I0W1</accession>
<sequence>MSVRMVYSCTNLGLRACVCCIRKSTVLAYAKNARQDAARRTDTELTELRQVTNSVTNMEPLPM</sequence>